<dbReference type="AlphaFoldDB" id="A0A6J6ASQ5"/>
<keyword evidence="1" id="KW-0812">Transmembrane</keyword>
<evidence type="ECO:0000256" key="1">
    <source>
        <dbReference type="SAM" id="Phobius"/>
    </source>
</evidence>
<keyword evidence="1" id="KW-0472">Membrane</keyword>
<sequence>MSPLVYVIVGLAIAGFGNGVVYSAATSVALVDVDTKNAGEASAVLSMIRVIGLALAVAVSTSVMSRFDGASGQAGLRIVLLCSAAITAVGIPVATRLRRVSN</sequence>
<dbReference type="EMBL" id="CAEUNJ010000148">
    <property type="protein sequence ID" value="CAB4373027.1"/>
    <property type="molecule type" value="Genomic_DNA"/>
</dbReference>
<dbReference type="SUPFAM" id="SSF103473">
    <property type="entry name" value="MFS general substrate transporter"/>
    <property type="match status" value="1"/>
</dbReference>
<organism evidence="2">
    <name type="scientific">freshwater metagenome</name>
    <dbReference type="NCBI Taxonomy" id="449393"/>
    <lineage>
        <taxon>unclassified sequences</taxon>
        <taxon>metagenomes</taxon>
        <taxon>ecological metagenomes</taxon>
    </lineage>
</organism>
<accession>A0A6J6ASQ5</accession>
<dbReference type="InterPro" id="IPR036259">
    <property type="entry name" value="MFS_trans_sf"/>
</dbReference>
<name>A0A6J6ASQ5_9ZZZZ</name>
<protein>
    <submittedName>
        <fullName evidence="2">Unannotated protein</fullName>
    </submittedName>
</protein>
<evidence type="ECO:0000313" key="2">
    <source>
        <dbReference type="EMBL" id="CAB4373027.1"/>
    </source>
</evidence>
<proteinExistence type="predicted"/>
<keyword evidence="1" id="KW-1133">Transmembrane helix</keyword>
<gene>
    <name evidence="2" type="ORF">UFOPK4201_02081</name>
</gene>
<feature type="transmembrane region" description="Helical" evidence="1">
    <location>
        <begin position="76"/>
        <end position="95"/>
    </location>
</feature>
<feature type="transmembrane region" description="Helical" evidence="1">
    <location>
        <begin position="6"/>
        <end position="31"/>
    </location>
</feature>
<reference evidence="2" key="1">
    <citation type="submission" date="2020-05" db="EMBL/GenBank/DDBJ databases">
        <authorList>
            <person name="Chiriac C."/>
            <person name="Salcher M."/>
            <person name="Ghai R."/>
            <person name="Kavagutti S V."/>
        </authorList>
    </citation>
    <scope>NUCLEOTIDE SEQUENCE</scope>
</reference>
<dbReference type="Gene3D" id="1.20.1250.20">
    <property type="entry name" value="MFS general substrate transporter like domains"/>
    <property type="match status" value="1"/>
</dbReference>
<feature type="transmembrane region" description="Helical" evidence="1">
    <location>
        <begin position="43"/>
        <end position="64"/>
    </location>
</feature>